<evidence type="ECO:0000259" key="8">
    <source>
        <dbReference type="Pfam" id="PF04444"/>
    </source>
</evidence>
<dbReference type="GO" id="GO:0009712">
    <property type="term" value="P:catechol-containing compound metabolic process"/>
    <property type="evidence" value="ECO:0007669"/>
    <property type="project" value="InterPro"/>
</dbReference>
<evidence type="ECO:0000313" key="9">
    <source>
        <dbReference type="EMBL" id="TQB68278.1"/>
    </source>
</evidence>
<dbReference type="STRING" id="5098.A0A507QIG3"/>
<keyword evidence="10" id="KW-1185">Reference proteome</keyword>
<evidence type="ECO:0000256" key="6">
    <source>
        <dbReference type="ARBA" id="ARBA00023004"/>
    </source>
</evidence>
<evidence type="ECO:0000259" key="7">
    <source>
        <dbReference type="Pfam" id="PF00775"/>
    </source>
</evidence>
<dbReference type="InterPro" id="IPR007535">
    <property type="entry name" value="Catechol_dOase_N"/>
</dbReference>
<dbReference type="Gene3D" id="2.60.130.10">
    <property type="entry name" value="Aromatic compound dioxygenase"/>
    <property type="match status" value="1"/>
</dbReference>
<keyword evidence="3" id="KW-0479">Metal-binding</keyword>
<dbReference type="SUPFAM" id="SSF49482">
    <property type="entry name" value="Aromatic compound dioxygenase"/>
    <property type="match status" value="1"/>
</dbReference>
<sequence length="299" mass="33214">MGSTGTDVKTPYTGLLGQDFTEMVKKSIGPKANPRLRRVMESFIQHMHDFAREISLTNDEWMMAVNMINEGGRMSDAKRNEGQLMCDVIGLESLVDDITSRAAAKAGESITSSAILGPFWRHDTPIRENGSTITFDTPADAQVVYMHGKVFCGSTGKPLANASVEAWQASTNGLYEQQDPRQREHNLRGKFITDSEGNYSFYCIRPTPYPVPDDGPAGKLLAMLDRHPWRPAHIHLIVQAEGCSPITTQIFDSDCKYLDNDSVFAVKDSLRVVFQPRKGDPKAKLDLEYNVSLAPESRS</sequence>
<evidence type="ECO:0000256" key="3">
    <source>
        <dbReference type="ARBA" id="ARBA00022723"/>
    </source>
</evidence>
<comment type="similarity">
    <text evidence="2">Belongs to the intradiol ring-cleavage dioxygenase family.</text>
</comment>
<name>A0A507QIG3_MONPU</name>
<dbReference type="EMBL" id="VIFY01000232">
    <property type="protein sequence ID" value="TQB68278.1"/>
    <property type="molecule type" value="Genomic_DNA"/>
</dbReference>
<dbReference type="Pfam" id="PF04444">
    <property type="entry name" value="Dioxygenase_N"/>
    <property type="match status" value="1"/>
</dbReference>
<evidence type="ECO:0008006" key="11">
    <source>
        <dbReference type="Google" id="ProtNLM"/>
    </source>
</evidence>
<evidence type="ECO:0000256" key="4">
    <source>
        <dbReference type="ARBA" id="ARBA00022964"/>
    </source>
</evidence>
<evidence type="ECO:0000256" key="1">
    <source>
        <dbReference type="ARBA" id="ARBA00001965"/>
    </source>
</evidence>
<comment type="cofactor">
    <cofactor evidence="1">
        <name>Fe(3+)</name>
        <dbReference type="ChEBI" id="CHEBI:29034"/>
    </cofactor>
</comment>
<evidence type="ECO:0000313" key="10">
    <source>
        <dbReference type="Proteomes" id="UP000319663"/>
    </source>
</evidence>
<dbReference type="CDD" id="cd03461">
    <property type="entry name" value="1_2-HQD"/>
    <property type="match status" value="1"/>
</dbReference>
<feature type="domain" description="Intradiol ring-cleavage dioxygenases" evidence="7">
    <location>
        <begin position="116"/>
        <end position="294"/>
    </location>
</feature>
<keyword evidence="6" id="KW-0408">Iron</keyword>
<dbReference type="InterPro" id="IPR039390">
    <property type="entry name" value="1_2-HQD/HQD"/>
</dbReference>
<dbReference type="InterPro" id="IPR000627">
    <property type="entry name" value="Intradiol_dOase_C"/>
</dbReference>
<comment type="caution">
    <text evidence="9">The sequence shown here is derived from an EMBL/GenBank/DDBJ whole genome shotgun (WGS) entry which is preliminary data.</text>
</comment>
<accession>A0A507QIG3</accession>
<organism evidence="9 10">
    <name type="scientific">Monascus purpureus</name>
    <name type="common">Red mold</name>
    <name type="synonym">Monascus anka</name>
    <dbReference type="NCBI Taxonomy" id="5098"/>
    <lineage>
        <taxon>Eukaryota</taxon>
        <taxon>Fungi</taxon>
        <taxon>Dikarya</taxon>
        <taxon>Ascomycota</taxon>
        <taxon>Pezizomycotina</taxon>
        <taxon>Eurotiomycetes</taxon>
        <taxon>Eurotiomycetidae</taxon>
        <taxon>Eurotiales</taxon>
        <taxon>Aspergillaceae</taxon>
        <taxon>Monascus</taxon>
    </lineage>
</organism>
<dbReference type="InterPro" id="IPR050770">
    <property type="entry name" value="Intradiol_RC_Dioxygenase"/>
</dbReference>
<proteinExistence type="inferred from homology"/>
<dbReference type="PANTHER" id="PTHR33711:SF7">
    <property type="entry name" value="INTRADIOL RING-CLEAVAGE DIOXYGENASES DOMAIN-CONTAINING PROTEIN-RELATED"/>
    <property type="match status" value="1"/>
</dbReference>
<keyword evidence="4" id="KW-0223">Dioxygenase</keyword>
<reference evidence="9 10" key="1">
    <citation type="submission" date="2019-06" db="EMBL/GenBank/DDBJ databases">
        <title>Wine fermentation using esterase from Monascus purpureus.</title>
        <authorList>
            <person name="Geng C."/>
            <person name="Zhang Y."/>
        </authorList>
    </citation>
    <scope>NUCLEOTIDE SEQUENCE [LARGE SCALE GENOMIC DNA]</scope>
    <source>
        <strain evidence="9">HQ1</strain>
    </source>
</reference>
<dbReference type="PANTHER" id="PTHR33711">
    <property type="entry name" value="DIOXYGENASE, PUTATIVE (AFU_ORTHOLOGUE AFUA_2G02910)-RELATED"/>
    <property type="match status" value="1"/>
</dbReference>
<protein>
    <recommendedName>
        <fullName evidence="11">Intradiol ring-cleavage dioxygenases domain-containing protein</fullName>
    </recommendedName>
</protein>
<gene>
    <name evidence="9" type="ORF">MPDQ_003712</name>
</gene>
<evidence type="ECO:0000256" key="2">
    <source>
        <dbReference type="ARBA" id="ARBA00007825"/>
    </source>
</evidence>
<keyword evidence="5" id="KW-0560">Oxidoreductase</keyword>
<dbReference type="InterPro" id="IPR015889">
    <property type="entry name" value="Intradiol_dOase_core"/>
</dbReference>
<evidence type="ECO:0000256" key="5">
    <source>
        <dbReference type="ARBA" id="ARBA00023002"/>
    </source>
</evidence>
<feature type="domain" description="Catechol dioxygenase N-terminal" evidence="8">
    <location>
        <begin position="33"/>
        <end position="107"/>
    </location>
</feature>
<dbReference type="AlphaFoldDB" id="A0A507QIG3"/>
<dbReference type="Pfam" id="PF00775">
    <property type="entry name" value="Dioxygenase_C"/>
    <property type="match status" value="1"/>
</dbReference>
<dbReference type="GO" id="GO:0018576">
    <property type="term" value="F:catechol 1,2-dioxygenase activity"/>
    <property type="evidence" value="ECO:0007669"/>
    <property type="project" value="InterPro"/>
</dbReference>
<dbReference type="GO" id="GO:0008199">
    <property type="term" value="F:ferric iron binding"/>
    <property type="evidence" value="ECO:0007669"/>
    <property type="project" value="InterPro"/>
</dbReference>
<dbReference type="Proteomes" id="UP000319663">
    <property type="component" value="Unassembled WGS sequence"/>
</dbReference>